<comment type="caution">
    <text evidence="1">The sequence shown here is derived from an EMBL/GenBank/DDBJ whole genome shotgun (WGS) entry which is preliminary data.</text>
</comment>
<proteinExistence type="predicted"/>
<sequence>MRLDFNYDACADNIKAVFSAPDYIEFSKLCSDTVKGAVVKYSTEDANRIILKNVRKVMGISNNPTIREVKKSLKKTANREAMFELVAETIEDTIITGWQDQPFFVKYVEYRTMALGQSNRFSVPENTDFIVSEISASNHMITRQRPGKGKEFTVSVKSYGAKFYCEAEAYLMGLEDWSALIEKIAKAYTKRINTLIYSAIKSAGKMLPNPDQWNIASQMQKADRKNFDKLCQDVAMATGKQPIIIGTAVGLARLTDMADVDWAPESAKSDVYSLGRLGKWTKYDIIEIPNAFEDNDTSKYLVDDDILYIMPDSGQFIKWYDEGDTEIYEITDRATHMDHTYDYEISRKFGLGIVTAGTRFGTVKIAD</sequence>
<dbReference type="Proteomes" id="UP000003763">
    <property type="component" value="Unassembled WGS sequence"/>
</dbReference>
<accession>G5HES3</accession>
<evidence type="ECO:0000313" key="1">
    <source>
        <dbReference type="EMBL" id="EHF00032.1"/>
    </source>
</evidence>
<dbReference type="AlphaFoldDB" id="G5HES3"/>
<dbReference type="EMBL" id="ADLJ01000007">
    <property type="protein sequence ID" value="EHF00032.1"/>
    <property type="molecule type" value="Genomic_DNA"/>
</dbReference>
<name>G5HES3_9FIRM</name>
<protein>
    <submittedName>
        <fullName evidence="1">Uncharacterized protein</fullName>
    </submittedName>
</protein>
<dbReference type="RefSeq" id="WP_007859688.1">
    <property type="nucleotide sequence ID" value="NZ_JH376420.1"/>
</dbReference>
<dbReference type="PATRIC" id="fig|742733.3.peg.958"/>
<dbReference type="HOGENOM" id="CLU_064252_0_0_9"/>
<gene>
    <name evidence="1" type="ORF">HMPREF9469_00946</name>
</gene>
<organism evidence="1 2">
    <name type="scientific">[Clostridium] citroniae WAL-17108</name>
    <dbReference type="NCBI Taxonomy" id="742733"/>
    <lineage>
        <taxon>Bacteria</taxon>
        <taxon>Bacillati</taxon>
        <taxon>Bacillota</taxon>
        <taxon>Clostridia</taxon>
        <taxon>Lachnospirales</taxon>
        <taxon>Lachnospiraceae</taxon>
        <taxon>Enterocloster</taxon>
    </lineage>
</organism>
<dbReference type="eggNOG" id="ENOG5033655">
    <property type="taxonomic scope" value="Bacteria"/>
</dbReference>
<evidence type="ECO:0000313" key="2">
    <source>
        <dbReference type="Proteomes" id="UP000003763"/>
    </source>
</evidence>
<reference evidence="1 2" key="1">
    <citation type="submission" date="2011-08" db="EMBL/GenBank/DDBJ databases">
        <title>The Genome Sequence of Clostridium citroniae WAL-17108.</title>
        <authorList>
            <consortium name="The Broad Institute Genome Sequencing Platform"/>
            <person name="Earl A."/>
            <person name="Ward D."/>
            <person name="Feldgarden M."/>
            <person name="Gevers D."/>
            <person name="Finegold S.M."/>
            <person name="Summanen P.H."/>
            <person name="Molitoris D.R."/>
            <person name="Vaisanen M.L."/>
            <person name="Daigneault M."/>
            <person name="Allen-Vercoe E."/>
            <person name="Young S.K."/>
            <person name="Zeng Q."/>
            <person name="Gargeya S."/>
            <person name="Fitzgerald M."/>
            <person name="Haas B."/>
            <person name="Abouelleil A."/>
            <person name="Alvarado L."/>
            <person name="Arachchi H.M."/>
            <person name="Berlin A."/>
            <person name="Brown A."/>
            <person name="Chapman S.B."/>
            <person name="Chen Z."/>
            <person name="Dunbar C."/>
            <person name="Freedman E."/>
            <person name="Gearin G."/>
            <person name="Gellesch M."/>
            <person name="Goldberg J."/>
            <person name="Griggs A."/>
            <person name="Gujja S."/>
            <person name="Heiman D."/>
            <person name="Howarth C."/>
            <person name="Larson L."/>
            <person name="Lui A."/>
            <person name="MacDonald P.J.P."/>
            <person name="Montmayeur A."/>
            <person name="Murphy C."/>
            <person name="Neiman D."/>
            <person name="Pearson M."/>
            <person name="Priest M."/>
            <person name="Roberts A."/>
            <person name="Saif S."/>
            <person name="Shea T."/>
            <person name="Shenoy N."/>
            <person name="Sisk P."/>
            <person name="Stolte C."/>
            <person name="Sykes S."/>
            <person name="Wortman J."/>
            <person name="Nusbaum C."/>
            <person name="Birren B."/>
        </authorList>
    </citation>
    <scope>NUCLEOTIDE SEQUENCE [LARGE SCALE GENOMIC DNA]</scope>
    <source>
        <strain evidence="1 2">WAL-17108</strain>
    </source>
</reference>